<accession>A0A3S0ZB71</accession>
<comment type="caution">
    <text evidence="1">The sequence shown here is derived from an EMBL/GenBank/DDBJ whole genome shotgun (WGS) entry which is preliminary data.</text>
</comment>
<dbReference type="OrthoDB" id="10009707at2"/>
<proteinExistence type="predicted"/>
<gene>
    <name evidence="1" type="ORF">EJP67_18605</name>
</gene>
<dbReference type="Proteomes" id="UP000281118">
    <property type="component" value="Unassembled WGS sequence"/>
</dbReference>
<dbReference type="EMBL" id="RXFT01000007">
    <property type="protein sequence ID" value="RUR69073.1"/>
    <property type="molecule type" value="Genomic_DNA"/>
</dbReference>
<sequence length="159" mass="15382">MADKLVPSQDDTGAIRRFRDMGDGTWAEVTSPAAGAAGAAGYPAGAVPVAASTQTSNATSTATLPAAVGKTTYVTSFQISGTGATAGNFGGGTLSGVLGGSQSIFINIPAGASTAAIPVVVNFNPPLPASAVNTAIQISAGAFGAGSSFQSVSIQGFQL</sequence>
<organism evidence="1 2">
    <name type="scientific">Variovorax guangxiensis</name>
    <dbReference type="NCBI Taxonomy" id="1775474"/>
    <lineage>
        <taxon>Bacteria</taxon>
        <taxon>Pseudomonadati</taxon>
        <taxon>Pseudomonadota</taxon>
        <taxon>Betaproteobacteria</taxon>
        <taxon>Burkholderiales</taxon>
        <taxon>Comamonadaceae</taxon>
        <taxon>Variovorax</taxon>
    </lineage>
</organism>
<dbReference type="RefSeq" id="WP_126023187.1">
    <property type="nucleotide sequence ID" value="NZ_RXFT01000007.1"/>
</dbReference>
<protein>
    <submittedName>
        <fullName evidence="1">Uncharacterized protein</fullName>
    </submittedName>
</protein>
<evidence type="ECO:0000313" key="1">
    <source>
        <dbReference type="EMBL" id="RUR69073.1"/>
    </source>
</evidence>
<evidence type="ECO:0000313" key="2">
    <source>
        <dbReference type="Proteomes" id="UP000281118"/>
    </source>
</evidence>
<reference evidence="1 2" key="1">
    <citation type="submission" date="2018-12" db="EMBL/GenBank/DDBJ databases">
        <title>The genome sequences of Variovorax guangxiensis DSM 27352.</title>
        <authorList>
            <person name="Gao J."/>
            <person name="Sun J."/>
        </authorList>
    </citation>
    <scope>NUCLEOTIDE SEQUENCE [LARGE SCALE GENOMIC DNA]</scope>
    <source>
        <strain evidence="1 2">DSM 27352</strain>
    </source>
</reference>
<dbReference type="AlphaFoldDB" id="A0A3S0ZB71"/>
<name>A0A3S0ZB71_9BURK</name>